<keyword evidence="1" id="KW-0472">Membrane</keyword>
<keyword evidence="1" id="KW-0812">Transmembrane</keyword>
<sequence length="47" mass="5382">MSTHVINHAPPGETLMKLGGLFFFILFKYFLMAISVFKMIHLLPLIC</sequence>
<organism evidence="2">
    <name type="scientific">Salmonella phage vB_Si_CECAV_FGS009</name>
    <dbReference type="NCBI Taxonomy" id="3126494"/>
    <lineage>
        <taxon>Viruses</taxon>
        <taxon>Duplodnaviria</taxon>
        <taxon>Heunggongvirae</taxon>
        <taxon>Uroviricota</taxon>
        <taxon>Caudoviricetes</taxon>
        <taxon>Demerecviridae</taxon>
        <taxon>Markadamsvirinae</taxon>
        <taxon>Tequintavirus</taxon>
    </lineage>
</organism>
<evidence type="ECO:0000256" key="1">
    <source>
        <dbReference type="SAM" id="Phobius"/>
    </source>
</evidence>
<name>A0AAU6PY24_9CAUD</name>
<reference evidence="2" key="1">
    <citation type="journal article" date="2024" name="Front. Microbiol.">
        <title>Fighting Salmonella Infantis: bacteriophage-driven cleaning and disinfection strategies for broiler farms.</title>
        <authorList>
            <person name="Sevilla-Navarro S."/>
            <person name="Torres-Boncompte J."/>
            <person name="Garcia-Llorens J."/>
            <person name="Bernabeu-Gimeno M."/>
            <person name="Domingo-Calap P."/>
            <person name="Catala-Gregori P."/>
        </authorList>
    </citation>
    <scope>NUCLEOTIDE SEQUENCE</scope>
</reference>
<feature type="transmembrane region" description="Helical" evidence="1">
    <location>
        <begin position="20"/>
        <end position="40"/>
    </location>
</feature>
<protein>
    <submittedName>
        <fullName evidence="2">Uncharacterized protein</fullName>
    </submittedName>
</protein>
<reference evidence="2" key="2">
    <citation type="submission" date="2024-02" db="EMBL/GenBank/DDBJ databases">
        <authorList>
            <person name="Sevilla-Navarro S."/>
            <person name="Torres-Boncompte J."/>
            <person name="Garcia-Llorens J."/>
            <person name="Domingo-Calap P."/>
            <person name="Bernabeu-Gimeno M."/>
            <person name="Catala-Gregori P."/>
        </authorList>
    </citation>
    <scope>NUCLEOTIDE SEQUENCE</scope>
</reference>
<evidence type="ECO:0000313" key="2">
    <source>
        <dbReference type="EMBL" id="WYD67705.1"/>
    </source>
</evidence>
<gene>
    <name evidence="2" type="ORF">vBSiFGS009_32</name>
</gene>
<keyword evidence="1" id="KW-1133">Transmembrane helix</keyword>
<dbReference type="EMBL" id="PP407513">
    <property type="protein sequence ID" value="WYD67705.1"/>
    <property type="molecule type" value="Genomic_DNA"/>
</dbReference>
<accession>A0AAU6PY24</accession>
<proteinExistence type="predicted"/>